<dbReference type="EMBL" id="JH159151">
    <property type="protein sequence ID" value="EGZ29142.1"/>
    <property type="molecule type" value="Genomic_DNA"/>
</dbReference>
<sequence>GVGAALGLPRALVYPPAGPNQIRGRSDEYTAALGKIAAMDKTLKMGEPGVEIEIPVRINVAAGEDGDRVKELSELAAVEKAVAEMWRDWYARHPEKRAVRSGQLRAKFVVEPMIADVANAPMESEAIQTVERVLEQNVWFSRLSLYPPGRLQISADETNAASMFGKLMRRVFDSTRQSLELANANYRLRADQASVLRQFGKLTLTLECDDEVLGRSEFEAMCSAMVVAQTTKALTLLLEVDPVDQGVSGHWWKWLAYALFSRRVRSCSSITHLTLDSVGRLSTQDAEIFTAMLSLDHPEEALFSIPLGLVEECDAILRERAPIQWKFDDAGRTLGDYRPFECVSPIKHVRTFSDDGQSEWVNALVPGYGRCQVKRSDLTFDCDSSAVCLGAEITSLSIRFTLDSEIVDGLPQLMAAVGSSLTSLSLDGPRELLGDALFLGCCPNLLELSLRGYMVETQLNFHEYQKSNNGLPSIICNWHDVVPLSTALMEAENPLTRCLRQLRPVSEWCNSSRIISYYDPANYESDLNAPLEMLEVNNSLEYLEVIIPTMHRTFISKFEQHDKTPTDRADELSLETKLAFLSVVERCKSMRPTKERCDAPVTSSALCKLDQLALSKIFAFSVPPVLRQVVCRSVRKFEIPPELSSGGLGNSGRRPK</sequence>
<organism evidence="1 2">
    <name type="scientific">Phytophthora sojae (strain P6497)</name>
    <name type="common">Soybean stem and root rot agent</name>
    <name type="synonym">Phytophthora megasperma f. sp. glycines</name>
    <dbReference type="NCBI Taxonomy" id="1094619"/>
    <lineage>
        <taxon>Eukaryota</taxon>
        <taxon>Sar</taxon>
        <taxon>Stramenopiles</taxon>
        <taxon>Oomycota</taxon>
        <taxon>Peronosporomycetes</taxon>
        <taxon>Peronosporales</taxon>
        <taxon>Peronosporaceae</taxon>
        <taxon>Phytophthora</taxon>
    </lineage>
</organism>
<evidence type="ECO:0000313" key="2">
    <source>
        <dbReference type="Proteomes" id="UP000002640"/>
    </source>
</evidence>
<feature type="non-terminal residue" evidence="1">
    <location>
        <position position="1"/>
    </location>
</feature>
<dbReference type="GeneID" id="20653955"/>
<dbReference type="AlphaFoldDB" id="G4YHN7"/>
<gene>
    <name evidence="1" type="ORF">PHYSODRAFT_470463</name>
</gene>
<proteinExistence type="predicted"/>
<name>G4YHN7_PHYSP</name>
<evidence type="ECO:0000313" key="1">
    <source>
        <dbReference type="EMBL" id="EGZ29142.1"/>
    </source>
</evidence>
<dbReference type="KEGG" id="psoj:PHYSODRAFT_470463"/>
<protein>
    <submittedName>
        <fullName evidence="1">Uncharacterized protein</fullName>
    </submittedName>
</protein>
<dbReference type="Proteomes" id="UP000002640">
    <property type="component" value="Unassembled WGS sequence"/>
</dbReference>
<accession>G4YHN7</accession>
<dbReference type="RefSeq" id="XP_009516417.1">
    <property type="nucleotide sequence ID" value="XM_009518122.1"/>
</dbReference>
<dbReference type="InParanoid" id="G4YHN7"/>
<keyword evidence="2" id="KW-1185">Reference proteome</keyword>
<reference evidence="1 2" key="1">
    <citation type="journal article" date="2006" name="Science">
        <title>Phytophthora genome sequences uncover evolutionary origins and mechanisms of pathogenesis.</title>
        <authorList>
            <person name="Tyler B.M."/>
            <person name="Tripathy S."/>
            <person name="Zhang X."/>
            <person name="Dehal P."/>
            <person name="Jiang R.H."/>
            <person name="Aerts A."/>
            <person name="Arredondo F.D."/>
            <person name="Baxter L."/>
            <person name="Bensasson D."/>
            <person name="Beynon J.L."/>
            <person name="Chapman J."/>
            <person name="Damasceno C.M."/>
            <person name="Dorrance A.E."/>
            <person name="Dou D."/>
            <person name="Dickerman A.W."/>
            <person name="Dubchak I.L."/>
            <person name="Garbelotto M."/>
            <person name="Gijzen M."/>
            <person name="Gordon S.G."/>
            <person name="Govers F."/>
            <person name="Grunwald N.J."/>
            <person name="Huang W."/>
            <person name="Ivors K.L."/>
            <person name="Jones R.W."/>
            <person name="Kamoun S."/>
            <person name="Krampis K."/>
            <person name="Lamour K.H."/>
            <person name="Lee M.K."/>
            <person name="McDonald W.H."/>
            <person name="Medina M."/>
            <person name="Meijer H.J."/>
            <person name="Nordberg E.K."/>
            <person name="Maclean D.J."/>
            <person name="Ospina-Giraldo M.D."/>
            <person name="Morris P.F."/>
            <person name="Phuntumart V."/>
            <person name="Putnam N.H."/>
            <person name="Rash S."/>
            <person name="Rose J.K."/>
            <person name="Sakihama Y."/>
            <person name="Salamov A.A."/>
            <person name="Savidor A."/>
            <person name="Scheuring C.F."/>
            <person name="Smith B.M."/>
            <person name="Sobral B.W."/>
            <person name="Terry A."/>
            <person name="Torto-Alalibo T.A."/>
            <person name="Win J."/>
            <person name="Xu Z."/>
            <person name="Zhang H."/>
            <person name="Grigoriev I.V."/>
            <person name="Rokhsar D.S."/>
            <person name="Boore J.L."/>
        </authorList>
    </citation>
    <scope>NUCLEOTIDE SEQUENCE [LARGE SCALE GENOMIC DNA]</scope>
    <source>
        <strain evidence="1 2">P6497</strain>
    </source>
</reference>